<evidence type="ECO:0000256" key="2">
    <source>
        <dbReference type="SAM" id="MobiDB-lite"/>
    </source>
</evidence>
<accession>A0A1H0LGV8</accession>
<reference evidence="5" key="1">
    <citation type="submission" date="2016-10" db="EMBL/GenBank/DDBJ databases">
        <authorList>
            <person name="Varghese N."/>
            <person name="Submissions S."/>
        </authorList>
    </citation>
    <scope>NUCLEOTIDE SEQUENCE [LARGE SCALE GENOMIC DNA]</scope>
    <source>
        <strain evidence="5">CGMCC 4.6609</strain>
    </source>
</reference>
<sequence>MLSVEYRRAPEHPFPTPLEDACTALRWLHEHAAELGIDPTRIGVTGDSAGGGMAAAPAILTRDRGGPAIARQVIVMPMLDDRTTEVDSHVAPYALWSYDDNLTAWPGGPSPTASACSGRSSARQDRSNSGISSPISLMLVITSSAPIGPICCRHINRSMPRSA</sequence>
<protein>
    <submittedName>
        <fullName evidence="4">Alpha/beta hydrolase fold</fullName>
    </submittedName>
</protein>
<feature type="domain" description="Alpha/beta hydrolase fold-3" evidence="3">
    <location>
        <begin position="2"/>
        <end position="99"/>
    </location>
</feature>
<proteinExistence type="predicted"/>
<dbReference type="InterPro" id="IPR050300">
    <property type="entry name" value="GDXG_lipolytic_enzyme"/>
</dbReference>
<dbReference type="Gene3D" id="3.40.50.1820">
    <property type="entry name" value="alpha/beta hydrolase"/>
    <property type="match status" value="1"/>
</dbReference>
<dbReference type="InterPro" id="IPR029058">
    <property type="entry name" value="AB_hydrolase_fold"/>
</dbReference>
<keyword evidence="1 4" id="KW-0378">Hydrolase</keyword>
<dbReference type="AlphaFoldDB" id="A0A1H0LGV8"/>
<dbReference type="SUPFAM" id="SSF53474">
    <property type="entry name" value="alpha/beta-Hydrolases"/>
    <property type="match status" value="1"/>
</dbReference>
<dbReference type="STRING" id="641025.SAMN05421507_103315"/>
<evidence type="ECO:0000313" key="5">
    <source>
        <dbReference type="Proteomes" id="UP000199691"/>
    </source>
</evidence>
<feature type="region of interest" description="Disordered" evidence="2">
    <location>
        <begin position="109"/>
        <end position="129"/>
    </location>
</feature>
<dbReference type="PANTHER" id="PTHR48081">
    <property type="entry name" value="AB HYDROLASE SUPERFAMILY PROTEIN C4A8.06C"/>
    <property type="match status" value="1"/>
</dbReference>
<gene>
    <name evidence="4" type="ORF">SAMN05421507_103315</name>
</gene>
<dbReference type="PANTHER" id="PTHR48081:SF8">
    <property type="entry name" value="ALPHA_BETA HYDROLASE FOLD-3 DOMAIN-CONTAINING PROTEIN-RELATED"/>
    <property type="match status" value="1"/>
</dbReference>
<dbReference type="GO" id="GO:0016787">
    <property type="term" value="F:hydrolase activity"/>
    <property type="evidence" value="ECO:0007669"/>
    <property type="project" value="UniProtKB-KW"/>
</dbReference>
<evidence type="ECO:0000259" key="3">
    <source>
        <dbReference type="Pfam" id="PF07859"/>
    </source>
</evidence>
<evidence type="ECO:0000313" key="4">
    <source>
        <dbReference type="EMBL" id="SDO67399.1"/>
    </source>
</evidence>
<organism evidence="4 5">
    <name type="scientific">Lentzea jiangxiensis</name>
    <dbReference type="NCBI Taxonomy" id="641025"/>
    <lineage>
        <taxon>Bacteria</taxon>
        <taxon>Bacillati</taxon>
        <taxon>Actinomycetota</taxon>
        <taxon>Actinomycetes</taxon>
        <taxon>Pseudonocardiales</taxon>
        <taxon>Pseudonocardiaceae</taxon>
        <taxon>Lentzea</taxon>
    </lineage>
</organism>
<name>A0A1H0LGV8_9PSEU</name>
<keyword evidence="5" id="KW-1185">Reference proteome</keyword>
<dbReference type="EMBL" id="FNIX01000003">
    <property type="protein sequence ID" value="SDO67399.1"/>
    <property type="molecule type" value="Genomic_DNA"/>
</dbReference>
<dbReference type="Proteomes" id="UP000199691">
    <property type="component" value="Unassembled WGS sequence"/>
</dbReference>
<dbReference type="InterPro" id="IPR013094">
    <property type="entry name" value="AB_hydrolase_3"/>
</dbReference>
<dbReference type="Pfam" id="PF07859">
    <property type="entry name" value="Abhydrolase_3"/>
    <property type="match status" value="1"/>
</dbReference>
<evidence type="ECO:0000256" key="1">
    <source>
        <dbReference type="ARBA" id="ARBA00022801"/>
    </source>
</evidence>
<feature type="compositionally biased region" description="Polar residues" evidence="2">
    <location>
        <begin position="111"/>
        <end position="129"/>
    </location>
</feature>